<dbReference type="PANTHER" id="PTHR14239:SF10">
    <property type="entry name" value="REDUCTASE"/>
    <property type="match status" value="1"/>
</dbReference>
<dbReference type="AlphaFoldDB" id="A0A3N1D9W1"/>
<proteinExistence type="predicted"/>
<dbReference type="InterPro" id="IPR051267">
    <property type="entry name" value="STEAP_metalloreductase"/>
</dbReference>
<dbReference type="InterPro" id="IPR036291">
    <property type="entry name" value="NAD(P)-bd_dom_sf"/>
</dbReference>
<keyword evidence="1" id="KW-0560">Oxidoreductase</keyword>
<dbReference type="PANTHER" id="PTHR14239">
    <property type="entry name" value="DUDULIN-RELATED"/>
    <property type="match status" value="1"/>
</dbReference>
<dbReference type="Gene3D" id="3.40.50.720">
    <property type="entry name" value="NAD(P)-binding Rossmann-like Domain"/>
    <property type="match status" value="1"/>
</dbReference>
<evidence type="ECO:0000259" key="2">
    <source>
        <dbReference type="Pfam" id="PF03807"/>
    </source>
</evidence>
<protein>
    <recommendedName>
        <fullName evidence="2">Pyrroline-5-carboxylate reductase catalytic N-terminal domain-containing protein</fullName>
    </recommendedName>
</protein>
<evidence type="ECO:0000313" key="3">
    <source>
        <dbReference type="EMBL" id="ROO90286.1"/>
    </source>
</evidence>
<dbReference type="SUPFAM" id="SSF51735">
    <property type="entry name" value="NAD(P)-binding Rossmann-fold domains"/>
    <property type="match status" value="1"/>
</dbReference>
<dbReference type="InterPro" id="IPR028939">
    <property type="entry name" value="P5C_Rdtase_cat_N"/>
</dbReference>
<organism evidence="3 4">
    <name type="scientific">Actinocorallia herbida</name>
    <dbReference type="NCBI Taxonomy" id="58109"/>
    <lineage>
        <taxon>Bacteria</taxon>
        <taxon>Bacillati</taxon>
        <taxon>Actinomycetota</taxon>
        <taxon>Actinomycetes</taxon>
        <taxon>Streptosporangiales</taxon>
        <taxon>Thermomonosporaceae</taxon>
        <taxon>Actinocorallia</taxon>
    </lineage>
</organism>
<keyword evidence="4" id="KW-1185">Reference proteome</keyword>
<accession>A0A3N1D9W1</accession>
<reference evidence="3 4" key="1">
    <citation type="submission" date="2018-11" db="EMBL/GenBank/DDBJ databases">
        <title>Sequencing the genomes of 1000 actinobacteria strains.</title>
        <authorList>
            <person name="Klenk H.-P."/>
        </authorList>
    </citation>
    <scope>NUCLEOTIDE SEQUENCE [LARGE SCALE GENOMIC DNA]</scope>
    <source>
        <strain evidence="3 4">DSM 44254</strain>
    </source>
</reference>
<comment type="caution">
    <text evidence="3">The sequence shown here is derived from an EMBL/GenBank/DDBJ whole genome shotgun (WGS) entry which is preliminary data.</text>
</comment>
<dbReference type="GO" id="GO:0016491">
    <property type="term" value="F:oxidoreductase activity"/>
    <property type="evidence" value="ECO:0007669"/>
    <property type="project" value="UniProtKB-KW"/>
</dbReference>
<feature type="domain" description="Pyrroline-5-carboxylate reductase catalytic N-terminal" evidence="2">
    <location>
        <begin position="7"/>
        <end position="90"/>
    </location>
</feature>
<dbReference type="EMBL" id="RJKE01000001">
    <property type="protein sequence ID" value="ROO90286.1"/>
    <property type="molecule type" value="Genomic_DNA"/>
</dbReference>
<evidence type="ECO:0000313" key="4">
    <source>
        <dbReference type="Proteomes" id="UP000272400"/>
    </source>
</evidence>
<name>A0A3N1D9W1_9ACTN</name>
<evidence type="ECO:0000256" key="1">
    <source>
        <dbReference type="ARBA" id="ARBA00023002"/>
    </source>
</evidence>
<sequence>MGWSTVIGILGAGGVARALAAGLRAAGREVVVGARSPAGWDVPGVRAVAPREAAGAADVVVNALPGDVSLDVLAGLSRELQGKVVLDVANAVVPDPVGFAVALRYPGGSLAAELQRVLPGSRVVKALNTAHVSLMAAPGSLPVPPDVFLSGDDPAAKDVVRGLLRDLGWPDRAVVDLGGVETARGPESFVLMVGDLVRALGPVPFAFSVAR</sequence>
<dbReference type="OrthoDB" id="1523398at2"/>
<dbReference type="Proteomes" id="UP000272400">
    <property type="component" value="Unassembled WGS sequence"/>
</dbReference>
<dbReference type="Pfam" id="PF03807">
    <property type="entry name" value="F420_oxidored"/>
    <property type="match status" value="1"/>
</dbReference>
<gene>
    <name evidence="3" type="ORF">EDD29_8008</name>
</gene>